<feature type="non-terminal residue" evidence="1">
    <location>
        <position position="1"/>
    </location>
</feature>
<sequence>LAGPGGTLLLFNLPEPLKLDAGGKEYPPPVRYLDAAREHPSVWVDLTKPFWWDLPMLVANDQVDSIEIAHSHLCRKTVIDNEAGGKPRDKMLFPDTWGGARWSQEIYFRLLDCGLRIPPSAGSGSGVAPNPLGYNRMYVHVEGEFTYQKWWENFRAGRVTVTNGPLLRPSVNGRLPGHVFRAEQGKRLDLEIGLTLSTRQPISYLEIIRNGKVEHSIRFDEYAKTGKLPGLHFQR</sequence>
<evidence type="ECO:0000313" key="1">
    <source>
        <dbReference type="EMBL" id="GAG47960.1"/>
    </source>
</evidence>
<reference evidence="1" key="1">
    <citation type="journal article" date="2014" name="Front. Microbiol.">
        <title>High frequency of phylogenetically diverse reductive dehalogenase-homologous genes in deep subseafloor sedimentary metagenomes.</title>
        <authorList>
            <person name="Kawai M."/>
            <person name="Futagami T."/>
            <person name="Toyoda A."/>
            <person name="Takaki Y."/>
            <person name="Nishi S."/>
            <person name="Hori S."/>
            <person name="Arai W."/>
            <person name="Tsubouchi T."/>
            <person name="Morono Y."/>
            <person name="Uchiyama I."/>
            <person name="Ito T."/>
            <person name="Fujiyama A."/>
            <person name="Inagaki F."/>
            <person name="Takami H."/>
        </authorList>
    </citation>
    <scope>NUCLEOTIDE SEQUENCE</scope>
    <source>
        <strain evidence="1">Expedition CK06-06</strain>
    </source>
</reference>
<dbReference type="AlphaFoldDB" id="X0XXB4"/>
<organism evidence="1">
    <name type="scientific">marine sediment metagenome</name>
    <dbReference type="NCBI Taxonomy" id="412755"/>
    <lineage>
        <taxon>unclassified sequences</taxon>
        <taxon>metagenomes</taxon>
        <taxon>ecological metagenomes</taxon>
    </lineage>
</organism>
<proteinExistence type="predicted"/>
<accession>X0XXB4</accession>
<dbReference type="EMBL" id="BARS01051705">
    <property type="protein sequence ID" value="GAG47960.1"/>
    <property type="molecule type" value="Genomic_DNA"/>
</dbReference>
<feature type="non-terminal residue" evidence="1">
    <location>
        <position position="235"/>
    </location>
</feature>
<name>X0XXB4_9ZZZZ</name>
<comment type="caution">
    <text evidence="1">The sequence shown here is derived from an EMBL/GenBank/DDBJ whole genome shotgun (WGS) entry which is preliminary data.</text>
</comment>
<protein>
    <submittedName>
        <fullName evidence="1">Uncharacterized protein</fullName>
    </submittedName>
</protein>
<gene>
    <name evidence="1" type="ORF">S01H1_76963</name>
</gene>